<dbReference type="RefSeq" id="WP_010743701.1">
    <property type="nucleotide sequence ID" value="NZ_BAAAXM010000014.1"/>
</dbReference>
<feature type="transmembrane region" description="Helical" evidence="1">
    <location>
        <begin position="12"/>
        <end position="43"/>
    </location>
</feature>
<evidence type="ECO:0008006" key="5">
    <source>
        <dbReference type="Google" id="ProtNLM"/>
    </source>
</evidence>
<protein>
    <recommendedName>
        <fullName evidence="5">Phage protein</fullName>
    </recommendedName>
</protein>
<evidence type="ECO:0000256" key="1">
    <source>
        <dbReference type="SAM" id="Phobius"/>
    </source>
</evidence>
<keyword evidence="1" id="KW-1133">Transmembrane helix</keyword>
<gene>
    <name evidence="3" type="ORF">P7D69_12265</name>
    <name evidence="2" type="ORF">P7D78_09865</name>
</gene>
<evidence type="ECO:0000313" key="4">
    <source>
        <dbReference type="Proteomes" id="UP001249240"/>
    </source>
</evidence>
<dbReference type="Proteomes" id="UP001254770">
    <property type="component" value="Unassembled WGS sequence"/>
</dbReference>
<dbReference type="EMBL" id="JARPXM010000008">
    <property type="protein sequence ID" value="MDT2538433.1"/>
    <property type="molecule type" value="Genomic_DNA"/>
</dbReference>
<name>A0AAW8SYQ8_9ENTE</name>
<reference evidence="2" key="1">
    <citation type="submission" date="2023-03" db="EMBL/GenBank/DDBJ databases">
        <authorList>
            <person name="Shen W."/>
            <person name="Cai J."/>
        </authorList>
    </citation>
    <scope>NUCLEOTIDE SEQUENCE</scope>
    <source>
        <strain evidence="2">B646-2</strain>
        <strain evidence="3">Y15</strain>
    </source>
</reference>
<evidence type="ECO:0000313" key="3">
    <source>
        <dbReference type="EMBL" id="MDT2545116.1"/>
    </source>
</evidence>
<comment type="caution">
    <text evidence="2">The sequence shown here is derived from an EMBL/GenBank/DDBJ whole genome shotgun (WGS) entry which is preliminary data.</text>
</comment>
<keyword evidence="1" id="KW-0472">Membrane</keyword>
<accession>A0AAW8SYQ8</accession>
<organism evidence="2 4">
    <name type="scientific">Enterococcus raffinosus</name>
    <dbReference type="NCBI Taxonomy" id="71452"/>
    <lineage>
        <taxon>Bacteria</taxon>
        <taxon>Bacillati</taxon>
        <taxon>Bacillota</taxon>
        <taxon>Bacilli</taxon>
        <taxon>Lactobacillales</taxon>
        <taxon>Enterococcaceae</taxon>
        <taxon>Enterococcus</taxon>
    </lineage>
</organism>
<dbReference type="Proteomes" id="UP001249240">
    <property type="component" value="Unassembled WGS sequence"/>
</dbReference>
<evidence type="ECO:0000313" key="2">
    <source>
        <dbReference type="EMBL" id="MDT2538433.1"/>
    </source>
</evidence>
<dbReference type="AlphaFoldDB" id="A0AAW8SYQ8"/>
<sequence>MKWINQVKPNGFFYIGILIMILNVVFWDCSFLLMMIGSALVFFSDTITNSMNSYLKADD</sequence>
<dbReference type="EMBL" id="JARPXL010000011">
    <property type="protein sequence ID" value="MDT2545116.1"/>
    <property type="molecule type" value="Genomic_DNA"/>
</dbReference>
<keyword evidence="1" id="KW-0812">Transmembrane</keyword>
<proteinExistence type="predicted"/>